<sequence>MLSNIAEALDKHQMLYGMLSPSSSALPVCSSSDEACKLPRNADRLGVDMFTPQSSSHPVASPIVPETQEKGCILSR</sequence>
<comment type="caution">
    <text evidence="2">The sequence shown here is derived from an EMBL/GenBank/DDBJ whole genome shotgun (WGS) entry which is preliminary data.</text>
</comment>
<evidence type="ECO:0000313" key="2">
    <source>
        <dbReference type="EMBL" id="KTD80351.1"/>
    </source>
</evidence>
<feature type="region of interest" description="Disordered" evidence="1">
    <location>
        <begin position="52"/>
        <end position="76"/>
    </location>
</feature>
<proteinExistence type="predicted"/>
<evidence type="ECO:0000256" key="1">
    <source>
        <dbReference type="SAM" id="MobiDB-lite"/>
    </source>
</evidence>
<gene>
    <name evidence="2" type="ORF">Lwor_1022</name>
</gene>
<reference evidence="2 3" key="1">
    <citation type="submission" date="2015-11" db="EMBL/GenBank/DDBJ databases">
        <title>Genomic analysis of 38 Legionella species identifies large and diverse effector repertoires.</title>
        <authorList>
            <person name="Burstein D."/>
            <person name="Amaro F."/>
            <person name="Zusman T."/>
            <person name="Lifshitz Z."/>
            <person name="Cohen O."/>
            <person name="Gilbert J.A."/>
            <person name="Pupko T."/>
            <person name="Shuman H.A."/>
            <person name="Segal G."/>
        </authorList>
    </citation>
    <scope>NUCLEOTIDE SEQUENCE [LARGE SCALE GENOMIC DNA]</scope>
    <source>
        <strain evidence="2 3">ATCC 49508</strain>
    </source>
</reference>
<dbReference type="STRING" id="45076.Lwor_1022"/>
<name>A0A0W1AG81_9GAMM</name>
<protein>
    <submittedName>
        <fullName evidence="2">Uncharacterized protein</fullName>
    </submittedName>
</protein>
<dbReference type="EMBL" id="LNZC01000010">
    <property type="protein sequence ID" value="KTD80351.1"/>
    <property type="molecule type" value="Genomic_DNA"/>
</dbReference>
<evidence type="ECO:0000313" key="3">
    <source>
        <dbReference type="Proteomes" id="UP000054662"/>
    </source>
</evidence>
<dbReference type="PATRIC" id="fig|45076.6.peg.1113"/>
<dbReference type="AlphaFoldDB" id="A0A0W1AG81"/>
<dbReference type="Proteomes" id="UP000054662">
    <property type="component" value="Unassembled WGS sequence"/>
</dbReference>
<accession>A0A0W1AG81</accession>
<organism evidence="2 3">
    <name type="scientific">Legionella worsleiensis</name>
    <dbReference type="NCBI Taxonomy" id="45076"/>
    <lineage>
        <taxon>Bacteria</taxon>
        <taxon>Pseudomonadati</taxon>
        <taxon>Pseudomonadota</taxon>
        <taxon>Gammaproteobacteria</taxon>
        <taxon>Legionellales</taxon>
        <taxon>Legionellaceae</taxon>
        <taxon>Legionella</taxon>
    </lineage>
</organism>
<keyword evidence="3" id="KW-1185">Reference proteome</keyword>